<evidence type="ECO:0000313" key="9">
    <source>
        <dbReference type="Proteomes" id="UP000610846"/>
    </source>
</evidence>
<evidence type="ECO:0000256" key="4">
    <source>
        <dbReference type="ARBA" id="ARBA00022679"/>
    </source>
</evidence>
<dbReference type="GO" id="GO:0004673">
    <property type="term" value="F:protein histidine kinase activity"/>
    <property type="evidence" value="ECO:0007669"/>
    <property type="project" value="UniProtKB-EC"/>
</dbReference>
<comment type="caution">
    <text evidence="8">The sequence shown here is derived from an EMBL/GenBank/DDBJ whole genome shotgun (WGS) entry which is preliminary data.</text>
</comment>
<dbReference type="Gene3D" id="1.10.10.10">
    <property type="entry name" value="Winged helix-like DNA-binding domain superfamily/Winged helix DNA-binding domain"/>
    <property type="match status" value="1"/>
</dbReference>
<dbReference type="PROSITE" id="PS50921">
    <property type="entry name" value="ANTAR"/>
    <property type="match status" value="1"/>
</dbReference>
<evidence type="ECO:0000256" key="1">
    <source>
        <dbReference type="ARBA" id="ARBA00000085"/>
    </source>
</evidence>
<dbReference type="Gene3D" id="3.30.450.20">
    <property type="entry name" value="PAS domain"/>
    <property type="match status" value="1"/>
</dbReference>
<name>A0A927IZQ8_9MICO</name>
<dbReference type="PROSITE" id="PS50112">
    <property type="entry name" value="PAS"/>
    <property type="match status" value="1"/>
</dbReference>
<protein>
    <recommendedName>
        <fullName evidence="2">histidine kinase</fullName>
        <ecNumber evidence="2">2.7.13.3</ecNumber>
    </recommendedName>
</protein>
<feature type="domain" description="ANTAR" evidence="7">
    <location>
        <begin position="142"/>
        <end position="203"/>
    </location>
</feature>
<keyword evidence="4" id="KW-0808">Transferase</keyword>
<dbReference type="PANTHER" id="PTHR43304:SF1">
    <property type="entry name" value="PAC DOMAIN-CONTAINING PROTEIN"/>
    <property type="match status" value="1"/>
</dbReference>
<sequence>MDALRSRAPHVGAASPAVTEAVRALVTLTSLPAGRFRYDVAEDSWWWSDAVYRMHGFEPGQVVPTTRLVLAHKHPDDRARAVSTVLHSVRAGEPFASMHRIVDASGLPRTLAVTGEARVDDGTGEVVQVVGYFTDVTEPSQETAREEASRSIRAADASRSTIEQAKGVLMVAYGVGADEAFELLRVRSNHSNVPVRELSRRLVGGLGTVGDVIGAARARVDALIDSVAVDSLAVEAPGDAAAPDRETGSRSV</sequence>
<dbReference type="Pfam" id="PF08447">
    <property type="entry name" value="PAS_3"/>
    <property type="match status" value="1"/>
</dbReference>
<dbReference type="InterPro" id="IPR013655">
    <property type="entry name" value="PAS_fold_3"/>
</dbReference>
<dbReference type="GO" id="GO:0003723">
    <property type="term" value="F:RNA binding"/>
    <property type="evidence" value="ECO:0007669"/>
    <property type="project" value="InterPro"/>
</dbReference>
<gene>
    <name evidence="8" type="ORF">IF651_06540</name>
</gene>
<dbReference type="InterPro" id="IPR052162">
    <property type="entry name" value="Sensor_kinase/Photoreceptor"/>
</dbReference>
<evidence type="ECO:0000256" key="2">
    <source>
        <dbReference type="ARBA" id="ARBA00012438"/>
    </source>
</evidence>
<keyword evidence="9" id="KW-1185">Reference proteome</keyword>
<dbReference type="SUPFAM" id="SSF52172">
    <property type="entry name" value="CheY-like"/>
    <property type="match status" value="1"/>
</dbReference>
<dbReference type="InterPro" id="IPR000014">
    <property type="entry name" value="PAS"/>
</dbReference>
<organism evidence="8 9">
    <name type="scientific">Cellulosimicrobium arenosum</name>
    <dbReference type="NCBI Taxonomy" id="2708133"/>
    <lineage>
        <taxon>Bacteria</taxon>
        <taxon>Bacillati</taxon>
        <taxon>Actinomycetota</taxon>
        <taxon>Actinomycetes</taxon>
        <taxon>Micrococcales</taxon>
        <taxon>Promicromonosporaceae</taxon>
        <taxon>Cellulosimicrobium</taxon>
    </lineage>
</organism>
<evidence type="ECO:0000256" key="5">
    <source>
        <dbReference type="ARBA" id="ARBA00022777"/>
    </source>
</evidence>
<dbReference type="AlphaFoldDB" id="A0A927IZQ8"/>
<reference evidence="8" key="1">
    <citation type="journal article" date="2018" name="Curr. Microbiol.">
        <title>Cellulosimicrobium arenosum sp. nov., Isolated from Marine Sediment Sand.</title>
        <authorList>
            <person name="Oh M."/>
            <person name="Kim J.H."/>
            <person name="Yoon J.H."/>
            <person name="Schumann P."/>
            <person name="Kim W."/>
        </authorList>
    </citation>
    <scope>NUCLEOTIDE SEQUENCE</scope>
    <source>
        <strain evidence="8">KCTC 49039</strain>
    </source>
</reference>
<dbReference type="InterPro" id="IPR036388">
    <property type="entry name" value="WH-like_DNA-bd_sf"/>
</dbReference>
<accession>A0A927IZQ8</accession>
<keyword evidence="3" id="KW-0597">Phosphoprotein</keyword>
<evidence type="ECO:0000256" key="3">
    <source>
        <dbReference type="ARBA" id="ARBA00022553"/>
    </source>
</evidence>
<dbReference type="PANTHER" id="PTHR43304">
    <property type="entry name" value="PHYTOCHROME-LIKE PROTEIN CPH1"/>
    <property type="match status" value="1"/>
</dbReference>
<dbReference type="SUPFAM" id="SSF55785">
    <property type="entry name" value="PYP-like sensor domain (PAS domain)"/>
    <property type="match status" value="1"/>
</dbReference>
<dbReference type="SMART" id="SM01012">
    <property type="entry name" value="ANTAR"/>
    <property type="match status" value="1"/>
</dbReference>
<dbReference type="InterPro" id="IPR011006">
    <property type="entry name" value="CheY-like_superfamily"/>
</dbReference>
<reference evidence="8" key="2">
    <citation type="submission" date="2020-09" db="EMBL/GenBank/DDBJ databases">
        <authorList>
            <person name="Yu Y."/>
        </authorList>
    </citation>
    <scope>NUCLEOTIDE SEQUENCE</scope>
    <source>
        <strain evidence="8">KCTC 49039</strain>
    </source>
</reference>
<dbReference type="InterPro" id="IPR005561">
    <property type="entry name" value="ANTAR"/>
</dbReference>
<evidence type="ECO:0000259" key="7">
    <source>
        <dbReference type="PROSITE" id="PS50921"/>
    </source>
</evidence>
<dbReference type="RefSeq" id="WP_191828302.1">
    <property type="nucleotide sequence ID" value="NZ_JACYHB010000004.1"/>
</dbReference>
<evidence type="ECO:0000313" key="8">
    <source>
        <dbReference type="EMBL" id="MBD8078712.1"/>
    </source>
</evidence>
<keyword evidence="5" id="KW-0418">Kinase</keyword>
<dbReference type="Proteomes" id="UP000610846">
    <property type="component" value="Unassembled WGS sequence"/>
</dbReference>
<dbReference type="EMBL" id="JACYHB010000004">
    <property type="protein sequence ID" value="MBD8078712.1"/>
    <property type="molecule type" value="Genomic_DNA"/>
</dbReference>
<evidence type="ECO:0000259" key="6">
    <source>
        <dbReference type="PROSITE" id="PS50112"/>
    </source>
</evidence>
<comment type="catalytic activity">
    <reaction evidence="1">
        <text>ATP + protein L-histidine = ADP + protein N-phospho-L-histidine.</text>
        <dbReference type="EC" id="2.7.13.3"/>
    </reaction>
</comment>
<feature type="domain" description="PAS" evidence="6">
    <location>
        <begin position="18"/>
        <end position="92"/>
    </location>
</feature>
<proteinExistence type="predicted"/>
<dbReference type="EC" id="2.7.13.3" evidence="2"/>
<dbReference type="InterPro" id="IPR035965">
    <property type="entry name" value="PAS-like_dom_sf"/>
</dbReference>
<dbReference type="Pfam" id="PF03861">
    <property type="entry name" value="ANTAR"/>
    <property type="match status" value="1"/>
</dbReference>
<dbReference type="CDD" id="cd00130">
    <property type="entry name" value="PAS"/>
    <property type="match status" value="1"/>
</dbReference>